<dbReference type="GO" id="GO:0071203">
    <property type="term" value="C:WASH complex"/>
    <property type="evidence" value="ECO:0000318"/>
    <property type="project" value="GO_Central"/>
</dbReference>
<dbReference type="GO" id="GO:0005768">
    <property type="term" value="C:endosome"/>
    <property type="evidence" value="ECO:0000318"/>
    <property type="project" value="GO_Central"/>
</dbReference>
<dbReference type="Proteomes" id="UP000007266">
    <property type="component" value="Linkage group 1"/>
</dbReference>
<feature type="transmembrane region" description="Helical" evidence="1">
    <location>
        <begin position="1794"/>
        <end position="1812"/>
    </location>
</feature>
<evidence type="ECO:0000313" key="7">
    <source>
        <dbReference type="Proteomes" id="UP000007266"/>
    </source>
</evidence>
<evidence type="ECO:0000259" key="2">
    <source>
        <dbReference type="Pfam" id="PF04987"/>
    </source>
</evidence>
<dbReference type="Pfam" id="PF14744">
    <property type="entry name" value="WASH-7_mid"/>
    <property type="match status" value="1"/>
</dbReference>
<dbReference type="Pfam" id="PF04987">
    <property type="entry name" value="PigN"/>
    <property type="match status" value="1"/>
</dbReference>
<dbReference type="PANTHER" id="PTHR31409">
    <property type="entry name" value="WASH COMPLEX SUBUNIT 4"/>
    <property type="match status" value="1"/>
</dbReference>
<keyword evidence="1" id="KW-0812">Transmembrane</keyword>
<dbReference type="PANTHER" id="PTHR31409:SF0">
    <property type="entry name" value="WASH COMPLEX SUBUNIT 4"/>
    <property type="match status" value="1"/>
</dbReference>
<dbReference type="GO" id="GO:0016740">
    <property type="term" value="F:transferase activity"/>
    <property type="evidence" value="ECO:0007669"/>
    <property type="project" value="InterPro"/>
</dbReference>
<keyword evidence="7" id="KW-1185">Reference proteome</keyword>
<dbReference type="InterPro" id="IPR027307">
    <property type="entry name" value="WASH7"/>
</dbReference>
<keyword evidence="1" id="KW-1133">Transmembrane helix</keyword>
<feature type="transmembrane region" description="Helical" evidence="1">
    <location>
        <begin position="1894"/>
        <end position="1917"/>
    </location>
</feature>
<feature type="transmembrane region" description="Helical" evidence="1">
    <location>
        <begin position="1612"/>
        <end position="1630"/>
    </location>
</feature>
<evidence type="ECO:0000256" key="1">
    <source>
        <dbReference type="SAM" id="Phobius"/>
    </source>
</evidence>
<feature type="domain" description="GPI ethanolamine phosphate transferase 1 C-terminal" evidence="2">
    <location>
        <begin position="1462"/>
        <end position="1885"/>
    </location>
</feature>
<feature type="transmembrane region" description="Helical" evidence="1">
    <location>
        <begin position="1701"/>
        <end position="1723"/>
    </location>
</feature>
<name>A0A139WPF7_TRICA</name>
<dbReference type="GO" id="GO:0006506">
    <property type="term" value="P:GPI anchor biosynthetic process"/>
    <property type="evidence" value="ECO:0007669"/>
    <property type="project" value="InterPro"/>
</dbReference>
<feature type="domain" description="WASH complex subunit 7 central" evidence="3">
    <location>
        <begin position="576"/>
        <end position="906"/>
    </location>
</feature>
<organism evidence="6 7">
    <name type="scientific">Tribolium castaneum</name>
    <name type="common">Red flour beetle</name>
    <dbReference type="NCBI Taxonomy" id="7070"/>
    <lineage>
        <taxon>Eukaryota</taxon>
        <taxon>Metazoa</taxon>
        <taxon>Ecdysozoa</taxon>
        <taxon>Arthropoda</taxon>
        <taxon>Hexapoda</taxon>
        <taxon>Insecta</taxon>
        <taxon>Pterygota</taxon>
        <taxon>Neoptera</taxon>
        <taxon>Endopterygota</taxon>
        <taxon>Coleoptera</taxon>
        <taxon>Polyphaga</taxon>
        <taxon>Cucujiformia</taxon>
        <taxon>Tenebrionidae</taxon>
        <taxon>Tenebrionidae incertae sedis</taxon>
        <taxon>Tribolium</taxon>
    </lineage>
</organism>
<feature type="domain" description="WASH complex subunit 7 C-terminal" evidence="5">
    <location>
        <begin position="924"/>
        <end position="1075"/>
    </location>
</feature>
<protein>
    <submittedName>
        <fullName evidence="6">WASH complex subunit 7-like Protein</fullName>
    </submittedName>
</protein>
<dbReference type="InterPro" id="IPR028283">
    <property type="entry name" value="WASH-7_C"/>
</dbReference>
<feature type="transmembrane region" description="Helical" evidence="1">
    <location>
        <begin position="1857"/>
        <end position="1882"/>
    </location>
</feature>
<feature type="transmembrane region" description="Helical" evidence="1">
    <location>
        <begin position="1735"/>
        <end position="1759"/>
    </location>
</feature>
<feature type="transmembrane region" description="Helical" evidence="1">
    <location>
        <begin position="1522"/>
        <end position="1540"/>
    </location>
</feature>
<dbReference type="Gene3D" id="3.40.720.10">
    <property type="entry name" value="Alkaline Phosphatase, subunit A"/>
    <property type="match status" value="1"/>
</dbReference>
<evidence type="ECO:0000313" key="6">
    <source>
        <dbReference type="EMBL" id="KYB29870.1"/>
    </source>
</evidence>
<feature type="domain" description="WASH complex subunit 4 N-terminal" evidence="4">
    <location>
        <begin position="29"/>
        <end position="575"/>
    </location>
</feature>
<evidence type="ECO:0000259" key="4">
    <source>
        <dbReference type="Pfam" id="PF14745"/>
    </source>
</evidence>
<dbReference type="InterPro" id="IPR028282">
    <property type="entry name" value="WASH-7_central"/>
</dbReference>
<feature type="transmembrane region" description="Helical" evidence="1">
    <location>
        <begin position="1582"/>
        <end position="1600"/>
    </location>
</feature>
<dbReference type="InParanoid" id="A0A139WPF7"/>
<sequence length="1933" mass="222742">MLEPRDVAEKKLNAETNRLIGEVQLLQYGNFLDKYSADLNHFKEKLPNRFNVRLEPILLQSSRTENVSLLHLVHSDNKLLSRILASLAAVCEEINLLVEEARTYYPVFVFYGEGKNSTKEDLKSISSVVEVLQKVSCFIERCYHVIALLFQQLCAILGKEYNTIRSGTCFPELLDCLAELLVCLLTFDSLFSNQTLLKDHWLLYWRSVKGILHNPGKFQLTREQVRSLDKNLASIDNTLLTGNIFKTALEKCLDEKVILVMKNSSLSNEISAYINQLLTELERDEENIFFTQVWLQVNCLVVLEHCLFGSTDKKLVKRLIEVNKKASACTLCGNVLWYPEQFLLKHVPSLSKFLDEKTFDNIRLAKIALRSQNLPKETHLLSLQACHWMIEIDRITQRNLTSFDVKHLHETSNLLIDGIKLIKKISEVVKWITNLHADKDRPMAKSVLLSLCRLVEILKCFQFIFHKKLQPLVYIISLILQHLSHKALTLLRNIRKSLTQEKSYKEQQLDVLSALNVCEQNLKGPNTNQRILIAKLSLSASGLSCDHLTEIRSVINRLELICCVHSILNRLCDCSFLYWHQIYMLPVYFSKLIETKADLSRHYLILSALSDCALIAGDKISGSTDTCLKQNLFGPLNQIVETNLRLQTHLHLQLPPSDPFKNTLPLNFAKFNPARMDKYYISIKKETEHYLSTMFYNLTTVVLHDWKTYGEMRRLARLQYGLETVEDNLPMQTLEQGLDVLEIMRNINVFVGKYLYNLNNQVFVEESSNNKHLNTINISHVANSIRTHGIGIMNTTVNFTYQFLQKKFYIFSQFMFDEHIKSRLLKDMRFFSEHKLDLSQMYPYERADKFNIGIRNLGLNQNGLSYLDLFRKLITQIGNAMGYVRLIRSGGRRFLADSTCFIPNLKEIDQLNELISQEAASELTKQAANCLMSDLKALVENFEEATEYFKLLVKVFIPVFRNPSNIHLKNFYIIVPPLTINFVEHSLTCKERLNKKNKNDAAFTDDGFVIGLAYIIELLGQESQLNSLHWFNSVQAKFELDKKKIEEQKAVASKQDDKLQQTLQLSEKRINAFQRRDMHPWRSPFFLIVLCVFVHVLVLKAAFDIYLSSPIEHGTPFKSTEKPPAGRAVIIVSDGLRAKDLFGEKQEMALPNLTKLRKTRASWGVARTELPTVLLAGAYEHSASIFLGLSGNRNSFDSVINQSTFAWCWGGPQIAEMCSEDDLGHIHSYVYDSANPDFGLRVYEDVETFILERSNCEVYCLDFIERGNVFFLHLSGRGFKPNSMEYYNNIGLVDKIIPKIEELFETAFPDDSTAYIFTSGSGVTDWVSEPANEIPFIAWGAGVKTINGQKDIKQVDIALLISALIGLNYPVNSIGTLPRDLIDTSKENLGEMSLSNVRQLLETYLLKSQWKMNNAYFHGFDKIILGKFRQLEDLLSDKKFAQFNQECDLFIGYLTQGPEYQVSILISVTIGFAAFIIYVAVFNIPVRRQSRVTTSTIKFIQIFIIIPAYLNVLIVLKAQKSSLLYYLYFLFPIGMIHALVRRYPQIVAAMKYIRRYGFKNTAKRSVLFLVGLRLLAESFYNRMALAVLMFVMGLAVYVTPSMRRHTVSAQKLAWLAATVFLGVLQLIPVTGIVTKFSAYMMGYGFWWITMDMVIVRQYEHPFYNIKLIEIVDLQHFFVKLTPLYTIAVQFEFIAHDSWWNVFAWIWALYPVVIIPCSSQHVFVRLTSIFVAFAPFCLMVTFGFEMFFLIIFVLGLYAWLTIENTCYGYEKIMRANFLEEFELNRRLTADDFRRGFFFVSFVFVGFIGTGSSFDPEWLRTTFISAELFTMANFLFLRILIPFIYTSCTYRAINIFHKASTLTMFCAVLVFLDLMLLELFFNLNNDGTWHEISTRLSCFIVMQLFVLALIMLHGVGYFLTTLFYRLRLNCLLCHF</sequence>
<evidence type="ECO:0000259" key="5">
    <source>
        <dbReference type="Pfam" id="PF14746"/>
    </source>
</evidence>
<dbReference type="InterPro" id="IPR028191">
    <property type="entry name" value="WASH-4_N"/>
</dbReference>
<dbReference type="GO" id="GO:0016197">
    <property type="term" value="P:endosomal transport"/>
    <property type="evidence" value="ECO:0000318"/>
    <property type="project" value="GO_Central"/>
</dbReference>
<reference evidence="6 7" key="2">
    <citation type="journal article" date="2010" name="Nucleic Acids Res.">
        <title>BeetleBase in 2010: revisions to provide comprehensive genomic information for Tribolium castaneum.</title>
        <authorList>
            <person name="Kim H.S."/>
            <person name="Murphy T."/>
            <person name="Xia J."/>
            <person name="Caragea D."/>
            <person name="Park Y."/>
            <person name="Beeman R.W."/>
            <person name="Lorenzen M.D."/>
            <person name="Butcher S."/>
            <person name="Manak J.R."/>
            <person name="Brown S.J."/>
        </authorList>
    </citation>
    <scope>GENOME REANNOTATION</scope>
    <source>
        <strain evidence="6 7">Georgia GA2</strain>
    </source>
</reference>
<dbReference type="STRING" id="7070.A0A139WPF7"/>
<dbReference type="InterPro" id="IPR017850">
    <property type="entry name" value="Alkaline_phosphatase_core_sf"/>
</dbReference>
<proteinExistence type="predicted"/>
<dbReference type="FunCoup" id="A0A139WPF7">
    <property type="interactions" value="1661"/>
</dbReference>
<gene>
    <name evidence="6" type="primary">AUGUSTUS-3.0.2_31573</name>
    <name evidence="6" type="ORF">TcasGA2_TC031573</name>
</gene>
<feature type="transmembrane region" description="Helical" evidence="1">
    <location>
        <begin position="1496"/>
        <end position="1516"/>
    </location>
</feature>
<dbReference type="SUPFAM" id="SSF53649">
    <property type="entry name" value="Alkaline phosphatase-like"/>
    <property type="match status" value="1"/>
</dbReference>
<dbReference type="GO" id="GO:0005789">
    <property type="term" value="C:endoplasmic reticulum membrane"/>
    <property type="evidence" value="ECO:0007669"/>
    <property type="project" value="InterPro"/>
</dbReference>
<evidence type="ECO:0000259" key="3">
    <source>
        <dbReference type="Pfam" id="PF14744"/>
    </source>
</evidence>
<feature type="transmembrane region" description="Helical" evidence="1">
    <location>
        <begin position="1833"/>
        <end position="1851"/>
    </location>
</feature>
<keyword evidence="1" id="KW-0472">Membrane</keyword>
<dbReference type="eggNOG" id="KOG3578">
    <property type="taxonomic scope" value="Eukaryota"/>
</dbReference>
<accession>A0A139WPF7</accession>
<dbReference type="GO" id="GO:0007032">
    <property type="term" value="P:endosome organization"/>
    <property type="evidence" value="ECO:0000318"/>
    <property type="project" value="GO_Central"/>
</dbReference>
<dbReference type="Pfam" id="PF14745">
    <property type="entry name" value="WASH-4_N"/>
    <property type="match status" value="1"/>
</dbReference>
<feature type="transmembrane region" description="Helical" evidence="1">
    <location>
        <begin position="1464"/>
        <end position="1484"/>
    </location>
</feature>
<dbReference type="InterPro" id="IPR017852">
    <property type="entry name" value="GPI_EtnP_transferase_1_C"/>
</dbReference>
<reference evidence="6 7" key="1">
    <citation type="journal article" date="2008" name="Nature">
        <title>The genome of the model beetle and pest Tribolium castaneum.</title>
        <authorList>
            <consortium name="Tribolium Genome Sequencing Consortium"/>
            <person name="Richards S."/>
            <person name="Gibbs R.A."/>
            <person name="Weinstock G.M."/>
            <person name="Brown S.J."/>
            <person name="Denell R."/>
            <person name="Beeman R.W."/>
            <person name="Gibbs R."/>
            <person name="Beeman R.W."/>
            <person name="Brown S.J."/>
            <person name="Bucher G."/>
            <person name="Friedrich M."/>
            <person name="Grimmelikhuijzen C.J."/>
            <person name="Klingler M."/>
            <person name="Lorenzen M."/>
            <person name="Richards S."/>
            <person name="Roth S."/>
            <person name="Schroder R."/>
            <person name="Tautz D."/>
            <person name="Zdobnov E.M."/>
            <person name="Muzny D."/>
            <person name="Gibbs R.A."/>
            <person name="Weinstock G.M."/>
            <person name="Attaway T."/>
            <person name="Bell S."/>
            <person name="Buhay C.J."/>
            <person name="Chandrabose M.N."/>
            <person name="Chavez D."/>
            <person name="Clerk-Blankenburg K.P."/>
            <person name="Cree A."/>
            <person name="Dao M."/>
            <person name="Davis C."/>
            <person name="Chacko J."/>
            <person name="Dinh H."/>
            <person name="Dugan-Rocha S."/>
            <person name="Fowler G."/>
            <person name="Garner T.T."/>
            <person name="Garnes J."/>
            <person name="Gnirke A."/>
            <person name="Hawes A."/>
            <person name="Hernandez J."/>
            <person name="Hines S."/>
            <person name="Holder M."/>
            <person name="Hume J."/>
            <person name="Jhangiani S.N."/>
            <person name="Joshi V."/>
            <person name="Khan Z.M."/>
            <person name="Jackson L."/>
            <person name="Kovar C."/>
            <person name="Kowis A."/>
            <person name="Lee S."/>
            <person name="Lewis L.R."/>
            <person name="Margolis J."/>
            <person name="Morgan M."/>
            <person name="Nazareth L.V."/>
            <person name="Nguyen N."/>
            <person name="Okwuonu G."/>
            <person name="Parker D."/>
            <person name="Richards S."/>
            <person name="Ruiz S.J."/>
            <person name="Santibanez J."/>
            <person name="Savard J."/>
            <person name="Scherer S.E."/>
            <person name="Schneider B."/>
            <person name="Sodergren E."/>
            <person name="Tautz D."/>
            <person name="Vattahil S."/>
            <person name="Villasana D."/>
            <person name="White C.S."/>
            <person name="Wright R."/>
            <person name="Park Y."/>
            <person name="Beeman R.W."/>
            <person name="Lord J."/>
            <person name="Oppert B."/>
            <person name="Lorenzen M."/>
            <person name="Brown S."/>
            <person name="Wang L."/>
            <person name="Savard J."/>
            <person name="Tautz D."/>
            <person name="Richards S."/>
            <person name="Weinstock G."/>
            <person name="Gibbs R.A."/>
            <person name="Liu Y."/>
            <person name="Worley K."/>
            <person name="Weinstock G."/>
            <person name="Elsik C.G."/>
            <person name="Reese J.T."/>
            <person name="Elhaik E."/>
            <person name="Landan G."/>
            <person name="Graur D."/>
            <person name="Arensburger P."/>
            <person name="Atkinson P."/>
            <person name="Beeman R.W."/>
            <person name="Beidler J."/>
            <person name="Brown S.J."/>
            <person name="Demuth J.P."/>
            <person name="Drury D.W."/>
            <person name="Du Y.Z."/>
            <person name="Fujiwara H."/>
            <person name="Lorenzen M."/>
            <person name="Maselli V."/>
            <person name="Osanai M."/>
            <person name="Park Y."/>
            <person name="Robertson H.M."/>
            <person name="Tu Z."/>
            <person name="Wang J.J."/>
            <person name="Wang S."/>
            <person name="Richards S."/>
            <person name="Song H."/>
            <person name="Zhang L."/>
            <person name="Sodergren E."/>
            <person name="Werner D."/>
            <person name="Stanke M."/>
            <person name="Morgenstern B."/>
            <person name="Solovyev V."/>
            <person name="Kosarev P."/>
            <person name="Brown G."/>
            <person name="Chen H.C."/>
            <person name="Ermolaeva O."/>
            <person name="Hlavina W."/>
            <person name="Kapustin Y."/>
            <person name="Kiryutin B."/>
            <person name="Kitts P."/>
            <person name="Maglott D."/>
            <person name="Pruitt K."/>
            <person name="Sapojnikov V."/>
            <person name="Souvorov A."/>
            <person name="Mackey A.J."/>
            <person name="Waterhouse R.M."/>
            <person name="Wyder S."/>
            <person name="Zdobnov E.M."/>
            <person name="Zdobnov E.M."/>
            <person name="Wyder S."/>
            <person name="Kriventseva E.V."/>
            <person name="Kadowaki T."/>
            <person name="Bork P."/>
            <person name="Aranda M."/>
            <person name="Bao R."/>
            <person name="Beermann A."/>
            <person name="Berns N."/>
            <person name="Bolognesi R."/>
            <person name="Bonneton F."/>
            <person name="Bopp D."/>
            <person name="Brown S.J."/>
            <person name="Bucher G."/>
            <person name="Butts T."/>
            <person name="Chaumot A."/>
            <person name="Denell R.E."/>
            <person name="Ferrier D.E."/>
            <person name="Friedrich M."/>
            <person name="Gordon C.M."/>
            <person name="Jindra M."/>
            <person name="Klingler M."/>
            <person name="Lan Q."/>
            <person name="Lattorff H.M."/>
            <person name="Laudet V."/>
            <person name="von Levetsow C."/>
            <person name="Liu Z."/>
            <person name="Lutz R."/>
            <person name="Lynch J.A."/>
            <person name="da Fonseca R.N."/>
            <person name="Posnien N."/>
            <person name="Reuter R."/>
            <person name="Roth S."/>
            <person name="Savard J."/>
            <person name="Schinko J.B."/>
            <person name="Schmitt C."/>
            <person name="Schoppmeier M."/>
            <person name="Schroder R."/>
            <person name="Shippy T.D."/>
            <person name="Simonnet F."/>
            <person name="Marques-Souza H."/>
            <person name="Tautz D."/>
            <person name="Tomoyasu Y."/>
            <person name="Trauner J."/>
            <person name="Van der Zee M."/>
            <person name="Vervoort M."/>
            <person name="Wittkopp N."/>
            <person name="Wimmer E.A."/>
            <person name="Yang X."/>
            <person name="Jones A.K."/>
            <person name="Sattelle D.B."/>
            <person name="Ebert P.R."/>
            <person name="Nelson D."/>
            <person name="Scott J.G."/>
            <person name="Beeman R.W."/>
            <person name="Muthukrishnan S."/>
            <person name="Kramer K.J."/>
            <person name="Arakane Y."/>
            <person name="Beeman R.W."/>
            <person name="Zhu Q."/>
            <person name="Hogenkamp D."/>
            <person name="Dixit R."/>
            <person name="Oppert B."/>
            <person name="Jiang H."/>
            <person name="Zou Z."/>
            <person name="Marshall J."/>
            <person name="Elpidina E."/>
            <person name="Vinokurov K."/>
            <person name="Oppert C."/>
            <person name="Zou Z."/>
            <person name="Evans J."/>
            <person name="Lu Z."/>
            <person name="Zhao P."/>
            <person name="Sumathipala N."/>
            <person name="Altincicek B."/>
            <person name="Vilcinskas A."/>
            <person name="Williams M."/>
            <person name="Hultmark D."/>
            <person name="Hetru C."/>
            <person name="Jiang H."/>
            <person name="Grimmelikhuijzen C.J."/>
            <person name="Hauser F."/>
            <person name="Cazzamali G."/>
            <person name="Williamson M."/>
            <person name="Park Y."/>
            <person name="Li B."/>
            <person name="Tanaka Y."/>
            <person name="Predel R."/>
            <person name="Neupert S."/>
            <person name="Schachtner J."/>
            <person name="Verleyen P."/>
            <person name="Raible F."/>
            <person name="Bork P."/>
            <person name="Friedrich M."/>
            <person name="Walden K.K."/>
            <person name="Robertson H.M."/>
            <person name="Angeli S."/>
            <person name="Foret S."/>
            <person name="Bucher G."/>
            <person name="Schuetz S."/>
            <person name="Maleszka R."/>
            <person name="Wimmer E.A."/>
            <person name="Beeman R.W."/>
            <person name="Lorenzen M."/>
            <person name="Tomoyasu Y."/>
            <person name="Miller S.C."/>
            <person name="Grossmann D."/>
            <person name="Bucher G."/>
        </authorList>
    </citation>
    <scope>NUCLEOTIDE SEQUENCE [LARGE SCALE GENOMIC DNA]</scope>
    <source>
        <strain evidence="6 7">Georgia GA2</strain>
    </source>
</reference>
<dbReference type="Pfam" id="PF14746">
    <property type="entry name" value="WASH-7_C"/>
    <property type="match status" value="1"/>
</dbReference>
<feature type="transmembrane region" description="Helical" evidence="1">
    <location>
        <begin position="1085"/>
        <end position="1103"/>
    </location>
</feature>
<dbReference type="EMBL" id="KQ971307">
    <property type="protein sequence ID" value="KYB29870.1"/>
    <property type="molecule type" value="Genomic_DNA"/>
</dbReference>